<comment type="caution">
    <text evidence="4">The sequence shown here is derived from an EMBL/GenBank/DDBJ whole genome shotgun (WGS) entry which is preliminary data.</text>
</comment>
<dbReference type="EC" id="4.3.2.7" evidence="1"/>
<gene>
    <name evidence="4" type="ORF">TSOC_006288</name>
</gene>
<keyword evidence="5" id="KW-1185">Reference proteome</keyword>
<accession>A0A2J8A439</accession>
<dbReference type="GO" id="GO:0005737">
    <property type="term" value="C:cytoplasm"/>
    <property type="evidence" value="ECO:0007669"/>
    <property type="project" value="TreeGrafter"/>
</dbReference>
<feature type="compositionally biased region" description="Polar residues" evidence="3">
    <location>
        <begin position="80"/>
        <end position="89"/>
    </location>
</feature>
<evidence type="ECO:0000256" key="2">
    <source>
        <dbReference type="ARBA" id="ARBA00023239"/>
    </source>
</evidence>
<dbReference type="Pfam" id="PF04752">
    <property type="entry name" value="ChaC"/>
    <property type="match status" value="1"/>
</dbReference>
<feature type="region of interest" description="Disordered" evidence="3">
    <location>
        <begin position="54"/>
        <end position="98"/>
    </location>
</feature>
<dbReference type="OrthoDB" id="1933483at2759"/>
<dbReference type="InterPro" id="IPR013024">
    <property type="entry name" value="GGCT-like"/>
</dbReference>
<proteinExistence type="predicted"/>
<dbReference type="Proteomes" id="UP000236333">
    <property type="component" value="Unassembled WGS sequence"/>
</dbReference>
<reference evidence="4 5" key="1">
    <citation type="journal article" date="2017" name="Mol. Biol. Evol.">
        <title>The 4-celled Tetrabaena socialis nuclear genome reveals the essential components for genetic control of cell number at the origin of multicellularity in the volvocine lineage.</title>
        <authorList>
            <person name="Featherston J."/>
            <person name="Arakaki Y."/>
            <person name="Hanschen E.R."/>
            <person name="Ferris P.J."/>
            <person name="Michod R.E."/>
            <person name="Olson B.J.S.C."/>
            <person name="Nozaki H."/>
            <person name="Durand P.M."/>
        </authorList>
    </citation>
    <scope>NUCLEOTIDE SEQUENCE [LARGE SCALE GENOMIC DNA]</scope>
    <source>
        <strain evidence="4 5">NIES-571</strain>
    </source>
</reference>
<organism evidence="4 5">
    <name type="scientific">Tetrabaena socialis</name>
    <dbReference type="NCBI Taxonomy" id="47790"/>
    <lineage>
        <taxon>Eukaryota</taxon>
        <taxon>Viridiplantae</taxon>
        <taxon>Chlorophyta</taxon>
        <taxon>core chlorophytes</taxon>
        <taxon>Chlorophyceae</taxon>
        <taxon>CS clade</taxon>
        <taxon>Chlamydomonadales</taxon>
        <taxon>Tetrabaenaceae</taxon>
        <taxon>Tetrabaena</taxon>
    </lineage>
</organism>
<dbReference type="AlphaFoldDB" id="A0A2J8A439"/>
<protein>
    <recommendedName>
        <fullName evidence="1">glutathione-specific gamma-glutamylcyclotransferase</fullName>
        <ecNumber evidence="1">4.3.2.7</ecNumber>
    </recommendedName>
</protein>
<name>A0A2J8A439_9CHLO</name>
<dbReference type="EMBL" id="PGGS01000188">
    <property type="protein sequence ID" value="PNH07273.1"/>
    <property type="molecule type" value="Genomic_DNA"/>
</dbReference>
<evidence type="ECO:0000313" key="4">
    <source>
        <dbReference type="EMBL" id="PNH07273.1"/>
    </source>
</evidence>
<dbReference type="InterPro" id="IPR006840">
    <property type="entry name" value="ChaC"/>
</dbReference>
<evidence type="ECO:0000313" key="5">
    <source>
        <dbReference type="Proteomes" id="UP000236333"/>
    </source>
</evidence>
<dbReference type="GO" id="GO:0061928">
    <property type="term" value="F:glutathione specific gamma-glutamylcyclotransferase activity"/>
    <property type="evidence" value="ECO:0007669"/>
    <property type="project" value="UniProtKB-EC"/>
</dbReference>
<dbReference type="PANTHER" id="PTHR12192:SF2">
    <property type="entry name" value="GLUTATHIONE-SPECIFIC GAMMA-GLUTAMYLCYCLOTRANSFERASE 2"/>
    <property type="match status" value="1"/>
</dbReference>
<dbReference type="CDD" id="cd06661">
    <property type="entry name" value="GGCT_like"/>
    <property type="match status" value="1"/>
</dbReference>
<evidence type="ECO:0000256" key="1">
    <source>
        <dbReference type="ARBA" id="ARBA00012344"/>
    </source>
</evidence>
<sequence>MATPAQADAGNIWIFGYGSLIHTPNFEHSRRVCGYIKGYRRVFWQLQRLQQQQRVGSGPSQEAAQLRGGWEAGSGEERGQQQQPGSNQEAGGEEQQQHLAKIPVSYEELGNAWCAVVKAANTWNGEGDMAAFKAQLDRIEAGQEVIKAEQRTIKAEQRKIKAGLYNMAARSHNSSSCADEQLQPLKAEEGPHQGLLPEEAGCAAFPATRTGLAGLTGEELSALEQFYGRRFGSDGARLGSRTLEFQGFIGPNDRAGNWIHNVHYE</sequence>
<keyword evidence="2" id="KW-0456">Lyase</keyword>
<dbReference type="GO" id="GO:0006751">
    <property type="term" value="P:glutathione catabolic process"/>
    <property type="evidence" value="ECO:0007669"/>
    <property type="project" value="InterPro"/>
</dbReference>
<dbReference type="PANTHER" id="PTHR12192">
    <property type="entry name" value="CATION TRANSPORT PROTEIN CHAC-RELATED"/>
    <property type="match status" value="1"/>
</dbReference>
<evidence type="ECO:0000256" key="3">
    <source>
        <dbReference type="SAM" id="MobiDB-lite"/>
    </source>
</evidence>